<dbReference type="PANTHER" id="PTHR13603:SF1">
    <property type="entry name" value="TRANSMEMBRANE PROTEIN 186"/>
    <property type="match status" value="1"/>
</dbReference>
<dbReference type="Proteomes" id="UP001152798">
    <property type="component" value="Chromosome 1"/>
</dbReference>
<evidence type="ECO:0000313" key="11">
    <source>
        <dbReference type="Proteomes" id="UP001152798"/>
    </source>
</evidence>
<feature type="transmembrane region" description="Helical" evidence="9">
    <location>
        <begin position="91"/>
        <end position="114"/>
    </location>
</feature>
<evidence type="ECO:0000313" key="10">
    <source>
        <dbReference type="EMBL" id="CAH1389861.1"/>
    </source>
</evidence>
<comment type="subcellular location">
    <subcellularLocation>
        <location evidence="1">Mitochondrion inner membrane</location>
        <topology evidence="1">Multi-pass membrane protein</topology>
    </subcellularLocation>
</comment>
<keyword evidence="8 9" id="KW-0472">Membrane</keyword>
<evidence type="ECO:0000256" key="6">
    <source>
        <dbReference type="ARBA" id="ARBA00022989"/>
    </source>
</evidence>
<dbReference type="EMBL" id="OV725077">
    <property type="protein sequence ID" value="CAH1389861.1"/>
    <property type="molecule type" value="Genomic_DNA"/>
</dbReference>
<evidence type="ECO:0000256" key="7">
    <source>
        <dbReference type="ARBA" id="ARBA00023128"/>
    </source>
</evidence>
<evidence type="ECO:0000256" key="2">
    <source>
        <dbReference type="ARBA" id="ARBA00007020"/>
    </source>
</evidence>
<evidence type="ECO:0000256" key="3">
    <source>
        <dbReference type="ARBA" id="ARBA00014604"/>
    </source>
</evidence>
<dbReference type="AlphaFoldDB" id="A0A9P0E179"/>
<comment type="similarity">
    <text evidence="2">Belongs to the TMEM186 family.</text>
</comment>
<proteinExistence type="inferred from homology"/>
<dbReference type="GO" id="GO:0005743">
    <property type="term" value="C:mitochondrial inner membrane"/>
    <property type="evidence" value="ECO:0007669"/>
    <property type="project" value="UniProtKB-SubCell"/>
</dbReference>
<evidence type="ECO:0000256" key="9">
    <source>
        <dbReference type="SAM" id="Phobius"/>
    </source>
</evidence>
<keyword evidence="11" id="KW-1185">Reference proteome</keyword>
<protein>
    <recommendedName>
        <fullName evidence="3">Transmembrane protein 186</fullName>
    </recommendedName>
</protein>
<dbReference type="InterPro" id="IPR026571">
    <property type="entry name" value="Tmem186"/>
</dbReference>
<name>A0A9P0E179_NEZVI</name>
<accession>A0A9P0E179</accession>
<evidence type="ECO:0000256" key="5">
    <source>
        <dbReference type="ARBA" id="ARBA00022792"/>
    </source>
</evidence>
<sequence>MLFLTKLLLKNLNITTFKNLNRSVYRKVNVTPVDISFTPIYRFPYTPLCSAINKFKKIQLGMVVVSIPTTYFCYIVNLCGVQIPLAFSTVGIASTIALFSVGQLFSRLIGYVYVSRNQKQIKLAYLNFWGKRIDIICDIKDVTPLDDNPSSSIKDFLYKTVWISTYDKPLKINLSNGQILDGDLFKHSFYNTNETGYYYKTK</sequence>
<gene>
    <name evidence="10" type="ORF">NEZAVI_LOCUS1160</name>
</gene>
<keyword evidence="4 9" id="KW-0812">Transmembrane</keyword>
<reference evidence="10" key="1">
    <citation type="submission" date="2022-01" db="EMBL/GenBank/DDBJ databases">
        <authorList>
            <person name="King R."/>
        </authorList>
    </citation>
    <scope>NUCLEOTIDE SEQUENCE</scope>
</reference>
<evidence type="ECO:0000256" key="8">
    <source>
        <dbReference type="ARBA" id="ARBA00023136"/>
    </source>
</evidence>
<feature type="transmembrane region" description="Helical" evidence="9">
    <location>
        <begin position="60"/>
        <end position="85"/>
    </location>
</feature>
<organism evidence="10 11">
    <name type="scientific">Nezara viridula</name>
    <name type="common">Southern green stink bug</name>
    <name type="synonym">Cimex viridulus</name>
    <dbReference type="NCBI Taxonomy" id="85310"/>
    <lineage>
        <taxon>Eukaryota</taxon>
        <taxon>Metazoa</taxon>
        <taxon>Ecdysozoa</taxon>
        <taxon>Arthropoda</taxon>
        <taxon>Hexapoda</taxon>
        <taxon>Insecta</taxon>
        <taxon>Pterygota</taxon>
        <taxon>Neoptera</taxon>
        <taxon>Paraneoptera</taxon>
        <taxon>Hemiptera</taxon>
        <taxon>Heteroptera</taxon>
        <taxon>Panheteroptera</taxon>
        <taxon>Pentatomomorpha</taxon>
        <taxon>Pentatomoidea</taxon>
        <taxon>Pentatomidae</taxon>
        <taxon>Pentatominae</taxon>
        <taxon>Nezara</taxon>
    </lineage>
</organism>
<evidence type="ECO:0000256" key="1">
    <source>
        <dbReference type="ARBA" id="ARBA00004448"/>
    </source>
</evidence>
<keyword evidence="6 9" id="KW-1133">Transmembrane helix</keyword>
<keyword evidence="7" id="KW-0496">Mitochondrion</keyword>
<evidence type="ECO:0000256" key="4">
    <source>
        <dbReference type="ARBA" id="ARBA00022692"/>
    </source>
</evidence>
<dbReference type="PANTHER" id="PTHR13603">
    <property type="entry name" value="TRANSMEMBRANE PROTEIN 186"/>
    <property type="match status" value="1"/>
</dbReference>
<dbReference type="OrthoDB" id="6147888at2759"/>
<keyword evidence="5" id="KW-0999">Mitochondrion inner membrane</keyword>